<evidence type="ECO:0000313" key="6">
    <source>
        <dbReference type="Proteomes" id="UP000242814"/>
    </source>
</evidence>
<evidence type="ECO:0000313" key="5">
    <source>
        <dbReference type="EMBL" id="ODH40910.1"/>
    </source>
</evidence>
<evidence type="ECO:0000256" key="2">
    <source>
        <dbReference type="ARBA" id="ARBA00022552"/>
    </source>
</evidence>
<dbReference type="Proteomes" id="UP000242814">
    <property type="component" value="Unassembled WGS sequence"/>
</dbReference>
<proteinExistence type="inferred from homology"/>
<dbReference type="AlphaFoldDB" id="A0A1D2JLD8"/>
<dbReference type="GO" id="GO:0006364">
    <property type="term" value="P:rRNA processing"/>
    <property type="evidence" value="ECO:0007669"/>
    <property type="project" value="UniProtKB-KW"/>
</dbReference>
<name>A0A1D2JLD8_PARBR</name>
<gene>
    <name evidence="5" type="ORF">ACO22_01509</name>
</gene>
<evidence type="ECO:0000256" key="3">
    <source>
        <dbReference type="SAM" id="MobiDB-lite"/>
    </source>
</evidence>
<feature type="region of interest" description="Disordered" evidence="3">
    <location>
        <begin position="145"/>
        <end position="181"/>
    </location>
</feature>
<dbReference type="VEuPathDB" id="FungiDB:PADG_03532"/>
<feature type="compositionally biased region" description="Acidic residues" evidence="3">
    <location>
        <begin position="340"/>
        <end position="369"/>
    </location>
</feature>
<comment type="caution">
    <text evidence="5">The sequence shown here is derived from an EMBL/GenBank/DDBJ whole genome shotgun (WGS) entry which is preliminary data.</text>
</comment>
<dbReference type="InterPro" id="IPR019398">
    <property type="entry name" value="Pre-rRNA_process_TSR2"/>
</dbReference>
<evidence type="ECO:0000256" key="4">
    <source>
        <dbReference type="SAM" id="SignalP"/>
    </source>
</evidence>
<dbReference type="PANTHER" id="PTHR21250">
    <property type="entry name" value="PRE-RRNA-PROCESSING PROTEIN TSR2 HOMOLOG"/>
    <property type="match status" value="1"/>
</dbReference>
<dbReference type="VEuPathDB" id="FungiDB:PADG_03533"/>
<reference evidence="5 6" key="1">
    <citation type="submission" date="2016-06" db="EMBL/GenBank/DDBJ databases">
        <authorList>
            <person name="Kjaerup R.B."/>
            <person name="Dalgaard T.S."/>
            <person name="Juul-Madsen H.R."/>
        </authorList>
    </citation>
    <scope>NUCLEOTIDE SEQUENCE [LARGE SCALE GENOMIC DNA]</scope>
    <source>
        <strain evidence="5 6">Pb300</strain>
    </source>
</reference>
<feature type="region of interest" description="Disordered" evidence="3">
    <location>
        <begin position="338"/>
        <end position="395"/>
    </location>
</feature>
<feature type="compositionally biased region" description="Basic and acidic residues" evidence="3">
    <location>
        <begin position="378"/>
        <end position="395"/>
    </location>
</feature>
<evidence type="ECO:0008006" key="7">
    <source>
        <dbReference type="Google" id="ProtNLM"/>
    </source>
</evidence>
<dbReference type="Pfam" id="PF10273">
    <property type="entry name" value="WGG"/>
    <property type="match status" value="1"/>
</dbReference>
<feature type="chain" id="PRO_5008902495" description="Pre-rRNA-processing protein TSR2" evidence="4">
    <location>
        <begin position="17"/>
        <end position="419"/>
    </location>
</feature>
<dbReference type="VEuPathDB" id="FungiDB:PABG_01861"/>
<accession>A0A1D2JLD8</accession>
<sequence>MKLLFLAGLLSLGALSTQQTPESINIQNSPNFVPKNILPIPIPRPRIPKVLNGKCEDGICHPGYKCAGLTPRSGGLCLLDLKAPKCYNIGARCIDASDCCESFGLCAPPPADPTGKKVCQEDPCRNPVLLVESWKSLAWSGEGAWSSHGVTDSHQKQRRKTVETALNHPSLSDTSRRPRTTHTMATTATLSTQQPSEKQQEQAVSKDASAQFDLGITLILNSWPALNLAVHNSWGGPASGDKRDWLCGAISDLFVDRPETDAEDVEDVLIQVMNDEFEVVVEDESAGEVARRIIEVRAETGRGEFGRVTRMWEEWKRKRGAGVDADADASIGAFRNVEVNGDEDDDDDDDDGDDDDDIVDWADDVEMEDASTAPMEVSKIEPAKETKKGIHGQWERGKFLPEPVVDEDGFTKVVSKRRR</sequence>
<dbReference type="VEuPathDB" id="FungiDB:PABG_01862"/>
<dbReference type="EMBL" id="LZYO01000037">
    <property type="protein sequence ID" value="ODH40910.1"/>
    <property type="molecule type" value="Genomic_DNA"/>
</dbReference>
<keyword evidence="4" id="KW-0732">Signal</keyword>
<protein>
    <recommendedName>
        <fullName evidence="7">Pre-rRNA-processing protein TSR2</fullName>
    </recommendedName>
</protein>
<evidence type="ECO:0000256" key="1">
    <source>
        <dbReference type="ARBA" id="ARBA00006524"/>
    </source>
</evidence>
<comment type="similarity">
    <text evidence="1">Belongs to the TSR2 family.</text>
</comment>
<feature type="signal peptide" evidence="4">
    <location>
        <begin position="1"/>
        <end position="16"/>
    </location>
</feature>
<keyword evidence="2" id="KW-0698">rRNA processing</keyword>
<organism evidence="5 6">
    <name type="scientific">Paracoccidioides brasiliensis</name>
    <dbReference type="NCBI Taxonomy" id="121759"/>
    <lineage>
        <taxon>Eukaryota</taxon>
        <taxon>Fungi</taxon>
        <taxon>Dikarya</taxon>
        <taxon>Ascomycota</taxon>
        <taxon>Pezizomycotina</taxon>
        <taxon>Eurotiomycetes</taxon>
        <taxon>Eurotiomycetidae</taxon>
        <taxon>Onygenales</taxon>
        <taxon>Ajellomycetaceae</taxon>
        <taxon>Paracoccidioides</taxon>
    </lineage>
</organism>